<feature type="coiled-coil region" evidence="1">
    <location>
        <begin position="588"/>
        <end position="615"/>
    </location>
</feature>
<feature type="compositionally biased region" description="Acidic residues" evidence="2">
    <location>
        <begin position="733"/>
        <end position="765"/>
    </location>
</feature>
<feature type="region of interest" description="Disordered" evidence="2">
    <location>
        <begin position="1"/>
        <end position="75"/>
    </location>
</feature>
<feature type="compositionally biased region" description="Low complexity" evidence="2">
    <location>
        <begin position="230"/>
        <end position="254"/>
    </location>
</feature>
<keyword evidence="1" id="KW-0175">Coiled coil</keyword>
<feature type="region of interest" description="Disordered" evidence="2">
    <location>
        <begin position="187"/>
        <end position="258"/>
    </location>
</feature>
<name>A0ABD3RWR3_9STRA</name>
<gene>
    <name evidence="3" type="ORF">ACHAXA_004807</name>
</gene>
<evidence type="ECO:0000313" key="4">
    <source>
        <dbReference type="Proteomes" id="UP001530377"/>
    </source>
</evidence>
<dbReference type="EMBL" id="JALLPB020000139">
    <property type="protein sequence ID" value="KAL3816625.1"/>
    <property type="molecule type" value="Genomic_DNA"/>
</dbReference>
<comment type="caution">
    <text evidence="3">The sequence shown here is derived from an EMBL/GenBank/DDBJ whole genome shotgun (WGS) entry which is preliminary data.</text>
</comment>
<keyword evidence="4" id="KW-1185">Reference proteome</keyword>
<feature type="compositionally biased region" description="Acidic residues" evidence="2">
    <location>
        <begin position="407"/>
        <end position="417"/>
    </location>
</feature>
<accession>A0ABD3RWR3</accession>
<feature type="compositionally biased region" description="Low complexity" evidence="2">
    <location>
        <begin position="782"/>
        <end position="793"/>
    </location>
</feature>
<evidence type="ECO:0000256" key="1">
    <source>
        <dbReference type="SAM" id="Coils"/>
    </source>
</evidence>
<feature type="region of interest" description="Disordered" evidence="2">
    <location>
        <begin position="361"/>
        <end position="418"/>
    </location>
</feature>
<feature type="region of interest" description="Disordered" evidence="2">
    <location>
        <begin position="464"/>
        <end position="521"/>
    </location>
</feature>
<sequence length="800" mass="86497">MEKRGRTKDGGGRDPTRKGGNNKHPRNGNVDYGDDERDDHAHDHLDGNNGGGGPASRKGGAGGGKRTNNGGGGMGMAGGGGVTGAGVIAPTSASTTGGARLIQAYGPPDPLLLARGMSSRYLSSKTSHRLHPLTKADIERDLRHCEAYRNACNGYAQQHFVYRNRELVRSGYFGAFYLARGGGGGGGGDGTAAVGAAAPPPHARSSSVVDDDDDDDDNGGRMEPCVDVESFPPVVPSSSSSSSSLLPQHPSYSSIAPRPKAPIMPIRIDPEEEKRLSLLRKRIHQSEFEREKIEIRYLSLRAHYVHESQLGRATRDYERARWELLGGMVDRRARALGLMRARMAVARDVEGLLLAHARGGMPGGDVDDDDDAGAANVDGDGGRDGADDDDDAAAPDNDGPSAARGQDEDDDDDDDNNVESGAVDLVAIWNDLNAQLRAAESACIEFETPPTLSRMAAAMMTASSDVADNNNNGTRSARKRTNSVTSEDETTSADSNNLGNVTSDTSASGRRRAIKSKDQGPEPHIIPWDCVVEPQTPYEIPLLLSCLSSATDKVAGYVTDKTKPKAITWLESTLPESTSAYNDDVEDLDKLRAEVRILEEGLNRECKRNSELQEQIIAFRSRSDEMVAMMQLLRSETEAVLERHNVIMETPEARAKSAELHQRLLEEQRLKNPSMEGEDEDDEDEGDADENEDLSSGEEEIQDDDEDEDKSDDDSVGIKEITVDSENNNVAGESDEDDDDDGSEEGEIAGVDEGEISEGDEIEEDEPRRSKRSSRTDDEEASNSSHTPPSSSSFKKRRRY</sequence>
<feature type="compositionally biased region" description="Polar residues" evidence="2">
    <location>
        <begin position="464"/>
        <end position="475"/>
    </location>
</feature>
<proteinExistence type="predicted"/>
<dbReference type="AlphaFoldDB" id="A0ABD3RWR3"/>
<feature type="compositionally biased region" description="Basic and acidic residues" evidence="2">
    <location>
        <begin position="1"/>
        <end position="17"/>
    </location>
</feature>
<feature type="compositionally biased region" description="Polar residues" evidence="2">
    <location>
        <begin position="492"/>
        <end position="508"/>
    </location>
</feature>
<feature type="compositionally biased region" description="Gly residues" evidence="2">
    <location>
        <begin position="48"/>
        <end position="75"/>
    </location>
</feature>
<evidence type="ECO:0000313" key="3">
    <source>
        <dbReference type="EMBL" id="KAL3816625.1"/>
    </source>
</evidence>
<organism evidence="3 4">
    <name type="scientific">Cyclostephanos tholiformis</name>
    <dbReference type="NCBI Taxonomy" id="382380"/>
    <lineage>
        <taxon>Eukaryota</taxon>
        <taxon>Sar</taxon>
        <taxon>Stramenopiles</taxon>
        <taxon>Ochrophyta</taxon>
        <taxon>Bacillariophyta</taxon>
        <taxon>Coscinodiscophyceae</taxon>
        <taxon>Thalassiosirophycidae</taxon>
        <taxon>Stephanodiscales</taxon>
        <taxon>Stephanodiscaceae</taxon>
        <taxon>Cyclostephanos</taxon>
    </lineage>
</organism>
<evidence type="ECO:0000256" key="2">
    <source>
        <dbReference type="SAM" id="MobiDB-lite"/>
    </source>
</evidence>
<protein>
    <submittedName>
        <fullName evidence="3">Uncharacterized protein</fullName>
    </submittedName>
</protein>
<feature type="region of interest" description="Disordered" evidence="2">
    <location>
        <begin position="666"/>
        <end position="800"/>
    </location>
</feature>
<dbReference type="Proteomes" id="UP001530377">
    <property type="component" value="Unassembled WGS sequence"/>
</dbReference>
<reference evidence="3 4" key="1">
    <citation type="submission" date="2024-10" db="EMBL/GenBank/DDBJ databases">
        <title>Updated reference genomes for cyclostephanoid diatoms.</title>
        <authorList>
            <person name="Roberts W.R."/>
            <person name="Alverson A.J."/>
        </authorList>
    </citation>
    <scope>NUCLEOTIDE SEQUENCE [LARGE SCALE GENOMIC DNA]</scope>
    <source>
        <strain evidence="3 4">AJA228-03</strain>
    </source>
</reference>
<feature type="compositionally biased region" description="Acidic residues" evidence="2">
    <location>
        <begin position="676"/>
        <end position="715"/>
    </location>
</feature>